<accession>A0A1M6QGM3</accession>
<dbReference type="Gene3D" id="3.40.50.11010">
    <property type="match status" value="1"/>
</dbReference>
<dbReference type="PANTHER" id="PTHR12526">
    <property type="entry name" value="GLYCOSYLTRANSFERASE"/>
    <property type="match status" value="1"/>
</dbReference>
<gene>
    <name evidence="1" type="ORF">SAMN02745883_01491</name>
</gene>
<keyword evidence="2" id="KW-1185">Reference proteome</keyword>
<evidence type="ECO:0000313" key="1">
    <source>
        <dbReference type="EMBL" id="SHK19328.1"/>
    </source>
</evidence>
<dbReference type="RefSeq" id="WP_072967131.1">
    <property type="nucleotide sequence ID" value="NZ_FRAJ01000011.1"/>
</dbReference>
<dbReference type="SUPFAM" id="SSF53756">
    <property type="entry name" value="UDP-Glycosyltransferase/glycogen phosphorylase"/>
    <property type="match status" value="1"/>
</dbReference>
<dbReference type="AlphaFoldDB" id="A0A1M6QGM3"/>
<proteinExistence type="predicted"/>
<dbReference type="EMBL" id="FRAJ01000011">
    <property type="protein sequence ID" value="SHK19328.1"/>
    <property type="molecule type" value="Genomic_DNA"/>
</dbReference>
<sequence length="369" mass="43191">MKKEVVIFSLLNWESKLLHRSHMLAKYFQKAGFKVIYIQKENVHETFRLSFKPKVKKDKEITIMSLPALPYLKGKISYIYKLNDIILTKQLTKIFKLFDDPFIILESPYWIRAVISSRGNKGIVCYDISDDFSQFATNEKWKSKLLEYEEETIQKSDYIFVTASELKNKVKDKKVFLIENGVDLDGFQDAKNILAHDYKKPICGFIGGLFEWVNFELIEKCAKSYPNYDFVLIGPTDRKEKIGELCRISNIHYLGEKDKKDIGDYFKSLDMGIIPFVSEDVYPRLKTVNSNKVFQYCYFGYPIVSTNFGQVRDLNDIIDVADTDEEFISKLGIAMEKNNENLEEKRRKFAIDNSWEQRIKQMIAAVFEK</sequence>
<protein>
    <submittedName>
        <fullName evidence="1">Glycosyltransferase involved in cell wall bisynthesis</fullName>
    </submittedName>
</protein>
<evidence type="ECO:0000313" key="2">
    <source>
        <dbReference type="Proteomes" id="UP000184082"/>
    </source>
</evidence>
<dbReference type="Proteomes" id="UP000184082">
    <property type="component" value="Unassembled WGS sequence"/>
</dbReference>
<dbReference type="GO" id="GO:0016740">
    <property type="term" value="F:transferase activity"/>
    <property type="evidence" value="ECO:0007669"/>
    <property type="project" value="UniProtKB-KW"/>
</dbReference>
<organism evidence="1 2">
    <name type="scientific">Caminicella sporogenes DSM 14501</name>
    <dbReference type="NCBI Taxonomy" id="1121266"/>
    <lineage>
        <taxon>Bacteria</taxon>
        <taxon>Bacillati</taxon>
        <taxon>Bacillota</taxon>
        <taxon>Clostridia</taxon>
        <taxon>Peptostreptococcales</taxon>
        <taxon>Caminicellaceae</taxon>
        <taxon>Caminicella</taxon>
    </lineage>
</organism>
<reference evidence="1 2" key="1">
    <citation type="submission" date="2016-11" db="EMBL/GenBank/DDBJ databases">
        <authorList>
            <person name="Jaros S."/>
            <person name="Januszkiewicz K."/>
            <person name="Wedrychowicz H."/>
        </authorList>
    </citation>
    <scope>NUCLEOTIDE SEQUENCE [LARGE SCALE GENOMIC DNA]</scope>
    <source>
        <strain evidence="1 2">DSM 14501</strain>
    </source>
</reference>
<dbReference type="Pfam" id="PF13692">
    <property type="entry name" value="Glyco_trans_1_4"/>
    <property type="match status" value="1"/>
</dbReference>
<dbReference type="STRING" id="1121266.SAMN02745883_01491"/>
<keyword evidence="1" id="KW-0808">Transferase</keyword>
<dbReference type="Gene3D" id="3.40.50.2000">
    <property type="entry name" value="Glycogen Phosphorylase B"/>
    <property type="match status" value="1"/>
</dbReference>
<name>A0A1M6QGM3_9FIRM</name>